<proteinExistence type="predicted"/>
<dbReference type="AlphaFoldDB" id="A0A5A7PJY5"/>
<evidence type="ECO:0000313" key="2">
    <source>
        <dbReference type="Proteomes" id="UP000325081"/>
    </source>
</evidence>
<reference evidence="2" key="1">
    <citation type="journal article" date="2019" name="Curr. Biol.">
        <title>Genome Sequence of Striga asiatica Provides Insight into the Evolution of Plant Parasitism.</title>
        <authorList>
            <person name="Yoshida S."/>
            <person name="Kim S."/>
            <person name="Wafula E.K."/>
            <person name="Tanskanen J."/>
            <person name="Kim Y.M."/>
            <person name="Honaas L."/>
            <person name="Yang Z."/>
            <person name="Spallek T."/>
            <person name="Conn C.E."/>
            <person name="Ichihashi Y."/>
            <person name="Cheong K."/>
            <person name="Cui S."/>
            <person name="Der J.P."/>
            <person name="Gundlach H."/>
            <person name="Jiao Y."/>
            <person name="Hori C."/>
            <person name="Ishida J.K."/>
            <person name="Kasahara H."/>
            <person name="Kiba T."/>
            <person name="Kim M.S."/>
            <person name="Koo N."/>
            <person name="Laohavisit A."/>
            <person name="Lee Y.H."/>
            <person name="Lumba S."/>
            <person name="McCourt P."/>
            <person name="Mortimer J.C."/>
            <person name="Mutuku J.M."/>
            <person name="Nomura T."/>
            <person name="Sasaki-Sekimoto Y."/>
            <person name="Seto Y."/>
            <person name="Wang Y."/>
            <person name="Wakatake T."/>
            <person name="Sakakibara H."/>
            <person name="Demura T."/>
            <person name="Yamaguchi S."/>
            <person name="Yoneyama K."/>
            <person name="Manabe R.I."/>
            <person name="Nelson D.C."/>
            <person name="Schulman A.H."/>
            <person name="Timko M.P."/>
            <person name="dePamphilis C.W."/>
            <person name="Choi D."/>
            <person name="Shirasu K."/>
        </authorList>
    </citation>
    <scope>NUCLEOTIDE SEQUENCE [LARGE SCALE GENOMIC DNA]</scope>
    <source>
        <strain evidence="2">cv. UVA1</strain>
    </source>
</reference>
<evidence type="ECO:0000313" key="1">
    <source>
        <dbReference type="EMBL" id="GER33044.1"/>
    </source>
</evidence>
<keyword evidence="2" id="KW-1185">Reference proteome</keyword>
<comment type="caution">
    <text evidence="1">The sequence shown here is derived from an EMBL/GenBank/DDBJ whole genome shotgun (WGS) entry which is preliminary data.</text>
</comment>
<organism evidence="1 2">
    <name type="scientific">Striga asiatica</name>
    <name type="common">Asiatic witchweed</name>
    <name type="synonym">Buchnera asiatica</name>
    <dbReference type="NCBI Taxonomy" id="4170"/>
    <lineage>
        <taxon>Eukaryota</taxon>
        <taxon>Viridiplantae</taxon>
        <taxon>Streptophyta</taxon>
        <taxon>Embryophyta</taxon>
        <taxon>Tracheophyta</taxon>
        <taxon>Spermatophyta</taxon>
        <taxon>Magnoliopsida</taxon>
        <taxon>eudicotyledons</taxon>
        <taxon>Gunneridae</taxon>
        <taxon>Pentapetalae</taxon>
        <taxon>asterids</taxon>
        <taxon>lamiids</taxon>
        <taxon>Lamiales</taxon>
        <taxon>Orobanchaceae</taxon>
        <taxon>Buchnereae</taxon>
        <taxon>Striga</taxon>
    </lineage>
</organism>
<dbReference type="Proteomes" id="UP000325081">
    <property type="component" value="Unassembled WGS sequence"/>
</dbReference>
<sequence length="268" mass="29572">MHSLPLNSKHDLDYHQNSQKYIKKNEEIASFLASNGTVLARTSGDGIGECGDILWAPPLPAIMISSSLRDDRLISSFRPIFFPMGLDWPTNFLIRPKATANIASSMFAKHTRNHPASGHSISASKVGSLSRPLRSIQQKSPAFPFRHPIPNWARPNVSTLCLALSLFALSHRNRPTNSSSDSIDAMRHDVDQIEINGLLGLLGLLDDFSYADEARLREDGGGVDLIADEFVNLSDSVRVSPSIMVPKGFEGLLRRRPLTLMFDSRALL</sequence>
<accession>A0A5A7PJY5</accession>
<name>A0A5A7PJY5_STRAF</name>
<dbReference type="EMBL" id="BKCP01004661">
    <property type="protein sequence ID" value="GER33044.1"/>
    <property type="molecule type" value="Genomic_DNA"/>
</dbReference>
<gene>
    <name evidence="1" type="ORF">STAS_09155</name>
</gene>
<protein>
    <submittedName>
        <fullName evidence="1">Ferredoxin--NADP reductase 1</fullName>
    </submittedName>
</protein>